<accession>A0A5M4BB14</accession>
<dbReference type="InterPro" id="IPR011990">
    <property type="entry name" value="TPR-like_helical_dom_sf"/>
</dbReference>
<dbReference type="Proteomes" id="UP000398217">
    <property type="component" value="Unassembled WGS sequence"/>
</dbReference>
<evidence type="ECO:0000313" key="1">
    <source>
        <dbReference type="EMBL" id="GET46771.1"/>
    </source>
</evidence>
<protein>
    <recommendedName>
        <fullName evidence="3">Tetratricopeptide repeat protein</fullName>
    </recommendedName>
</protein>
<dbReference type="OrthoDB" id="1056718at2"/>
<dbReference type="SUPFAM" id="SSF48452">
    <property type="entry name" value="TPR-like"/>
    <property type="match status" value="1"/>
</dbReference>
<comment type="caution">
    <text evidence="1">The sequence shown here is derived from an EMBL/GenBank/DDBJ whole genome shotgun (WGS) entry which is preliminary data.</text>
</comment>
<organism evidence="1 2">
    <name type="scientific">Capnocytophaga felis</name>
    <dbReference type="NCBI Taxonomy" id="2267611"/>
    <lineage>
        <taxon>Bacteria</taxon>
        <taxon>Pseudomonadati</taxon>
        <taxon>Bacteroidota</taxon>
        <taxon>Flavobacteriia</taxon>
        <taxon>Flavobacteriales</taxon>
        <taxon>Flavobacteriaceae</taxon>
        <taxon>Capnocytophaga</taxon>
    </lineage>
</organism>
<evidence type="ECO:0008006" key="3">
    <source>
        <dbReference type="Google" id="ProtNLM"/>
    </source>
</evidence>
<sequence length="730" mass="84501">MNKSTFVTLLIIGVGAFLYFYNSEKASPIDLVNYQPTQEFAPAYNILKEESKISEERKGEKEYDIEETVRIMNGLELAQSQSDNFYDFLEYLAKQDYSLVAQDVIEAKMKLLPILQKMFELEKKHQEISFMWELAKNMATTPSSNSAISDLVMNVSPAKAHLQLLSAAKAVGTQAIDTYQKQQELKSALEDEINVVKNAYIEYLSEFSPIYYKYMKEWDLLCVNKDKAYLEVYSGRMEEARNSTSDILKKYPNNREALLLKALALINIPPKIKTIENQEKIESISQDEVLPIVQEEVNENFIEAEATLNTYIELYPERSAPALVLKGLLSAKEGKVQQSLSYYDQAAIEYPRQAIMLTDLLDSYRNRTYLNKTPEGQYLLRLYRSTMEGYGIFSPNFLKANYYVEKGMLEESKNEIFNHFFRRGNQGIYDCLLSDMNYCEDNLYSSFKQLLMEQSFIDVGVNPASDWKFLDKEDEILVTINNRSDIKLENVRLFLCLHYTDMYKDEYDVIKTSAKNIINPHEQIELAPIKLEYNGKKYNDITRVRVIAMTDDKICWVDDAEYKQNHALNISNNLQYAKNRIVNEKREVFLKDFSLTADKLKTILEESIGIQGGQKKSNSSVSWYSWDGVKEVGSSISSLWKESDKKLKIELPRILTLIDPIFSIYELQDKDRVILPKENYLAGSNIRLKFDNEPKEGEIIPLYIYSDFVNFKINLIFKGNNPIVKNVEIL</sequence>
<dbReference type="EMBL" id="BLBC01000014">
    <property type="protein sequence ID" value="GET46771.1"/>
    <property type="molecule type" value="Genomic_DNA"/>
</dbReference>
<reference evidence="2" key="1">
    <citation type="journal article" date="2020" name="Int. J. Syst. Evol. Microbiol.">
        <title>Capnocytophaga felis sp. nov. isolated from the feline oral cavity.</title>
        <authorList>
            <person name="Suzuki M."/>
            <person name="Umeda K."/>
            <person name="Kimura M."/>
            <person name="Imaoka K."/>
            <person name="Morikawa S."/>
            <person name="Maeda K."/>
        </authorList>
    </citation>
    <scope>NUCLEOTIDE SEQUENCE [LARGE SCALE GENOMIC DNA]</scope>
    <source>
        <strain evidence="2">KC07070</strain>
    </source>
</reference>
<gene>
    <name evidence="1" type="ORF">RCZ01_20730</name>
</gene>
<evidence type="ECO:0000313" key="2">
    <source>
        <dbReference type="Proteomes" id="UP000398217"/>
    </source>
</evidence>
<keyword evidence="2" id="KW-1185">Reference proteome</keyword>
<dbReference type="RefSeq" id="WP_155285398.1">
    <property type="nucleotide sequence ID" value="NZ_BLBC01000014.1"/>
</dbReference>
<name>A0A5M4BB14_9FLAO</name>
<dbReference type="AlphaFoldDB" id="A0A5M4BB14"/>
<dbReference type="Gene3D" id="1.25.40.10">
    <property type="entry name" value="Tetratricopeptide repeat domain"/>
    <property type="match status" value="1"/>
</dbReference>
<proteinExistence type="predicted"/>